<name>A0A0F8Z9F1_9ZZZZ</name>
<dbReference type="InterPro" id="IPR036291">
    <property type="entry name" value="NAD(P)-bd_dom_sf"/>
</dbReference>
<dbReference type="AlphaFoldDB" id="A0A0F8Z9F1"/>
<dbReference type="SUPFAM" id="SSF51735">
    <property type="entry name" value="NAD(P)-binding Rossmann-fold domains"/>
    <property type="match status" value="1"/>
</dbReference>
<evidence type="ECO:0000313" key="1">
    <source>
        <dbReference type="EMBL" id="KKK90402.1"/>
    </source>
</evidence>
<evidence type="ECO:0008006" key="2">
    <source>
        <dbReference type="Google" id="ProtNLM"/>
    </source>
</evidence>
<accession>A0A0F8Z9F1</accession>
<organism evidence="1">
    <name type="scientific">marine sediment metagenome</name>
    <dbReference type="NCBI Taxonomy" id="412755"/>
    <lineage>
        <taxon>unclassified sequences</taxon>
        <taxon>metagenomes</taxon>
        <taxon>ecological metagenomes</taxon>
    </lineage>
</organism>
<protein>
    <recommendedName>
        <fullName evidence="2">3-beta hydroxysteroid dehydrogenase/isomerase domain-containing protein</fullName>
    </recommendedName>
</protein>
<reference evidence="1" key="1">
    <citation type="journal article" date="2015" name="Nature">
        <title>Complex archaea that bridge the gap between prokaryotes and eukaryotes.</title>
        <authorList>
            <person name="Spang A."/>
            <person name="Saw J.H."/>
            <person name="Jorgensen S.L."/>
            <person name="Zaremba-Niedzwiedzka K."/>
            <person name="Martijn J."/>
            <person name="Lind A.E."/>
            <person name="van Eijk R."/>
            <person name="Schleper C."/>
            <person name="Guy L."/>
            <person name="Ettema T.J."/>
        </authorList>
    </citation>
    <scope>NUCLEOTIDE SEQUENCE</scope>
</reference>
<dbReference type="EMBL" id="LAZR01049118">
    <property type="protein sequence ID" value="KKK90402.1"/>
    <property type="molecule type" value="Genomic_DNA"/>
</dbReference>
<gene>
    <name evidence="1" type="ORF">LCGC14_2723340</name>
</gene>
<proteinExistence type="predicted"/>
<dbReference type="Gene3D" id="3.40.50.720">
    <property type="entry name" value="NAD(P)-binding Rossmann-like Domain"/>
    <property type="match status" value="1"/>
</dbReference>
<sequence>MWLVSFASYFNVFFSKLRNKTPKFTPSAMKSIQMHRYISHRKATDELGYKPRPFEETIKDTLEWFRSAGMLEE</sequence>
<comment type="caution">
    <text evidence="1">The sequence shown here is derived from an EMBL/GenBank/DDBJ whole genome shotgun (WGS) entry which is preliminary data.</text>
</comment>
<feature type="non-terminal residue" evidence="1">
    <location>
        <position position="1"/>
    </location>
</feature>